<comment type="similarity">
    <text evidence="1">Belongs to the YciI family.</text>
</comment>
<dbReference type="InterPro" id="IPR005545">
    <property type="entry name" value="YCII"/>
</dbReference>
<protein>
    <recommendedName>
        <fullName evidence="2">YCII-related domain-containing protein</fullName>
    </recommendedName>
</protein>
<proteinExistence type="inferred from homology"/>
<dbReference type="RefSeq" id="WP_188492269.1">
    <property type="nucleotide sequence ID" value="NZ_BMCS01000003.1"/>
</dbReference>
<comment type="caution">
    <text evidence="3">The sequence shown here is derived from an EMBL/GenBank/DDBJ whole genome shotgun (WGS) entry which is preliminary data.</text>
</comment>
<dbReference type="Gene3D" id="3.30.70.1060">
    <property type="entry name" value="Dimeric alpha+beta barrel"/>
    <property type="match status" value="1"/>
</dbReference>
<evidence type="ECO:0000256" key="1">
    <source>
        <dbReference type="ARBA" id="ARBA00007689"/>
    </source>
</evidence>
<evidence type="ECO:0000313" key="3">
    <source>
        <dbReference type="EMBL" id="GGF40441.1"/>
    </source>
</evidence>
<dbReference type="Proteomes" id="UP000632454">
    <property type="component" value="Unassembled WGS sequence"/>
</dbReference>
<dbReference type="Pfam" id="PF03795">
    <property type="entry name" value="YCII"/>
    <property type="match status" value="1"/>
</dbReference>
<reference evidence="4" key="1">
    <citation type="journal article" date="2019" name="Int. J. Syst. Evol. Microbiol.">
        <title>The Global Catalogue of Microorganisms (GCM) 10K type strain sequencing project: providing services to taxonomists for standard genome sequencing and annotation.</title>
        <authorList>
            <consortium name="The Broad Institute Genomics Platform"/>
            <consortium name="The Broad Institute Genome Sequencing Center for Infectious Disease"/>
            <person name="Wu L."/>
            <person name="Ma J."/>
        </authorList>
    </citation>
    <scope>NUCLEOTIDE SEQUENCE [LARGE SCALE GENOMIC DNA]</scope>
    <source>
        <strain evidence="4">CCM 7855</strain>
    </source>
</reference>
<dbReference type="PANTHER" id="PTHR37828">
    <property type="entry name" value="GSR2449 PROTEIN"/>
    <property type="match status" value="1"/>
</dbReference>
<evidence type="ECO:0000259" key="2">
    <source>
        <dbReference type="Pfam" id="PF03795"/>
    </source>
</evidence>
<keyword evidence="4" id="KW-1185">Reference proteome</keyword>
<dbReference type="SUPFAM" id="SSF54909">
    <property type="entry name" value="Dimeric alpha+beta barrel"/>
    <property type="match status" value="1"/>
</dbReference>
<feature type="domain" description="YCII-related" evidence="2">
    <location>
        <begin position="4"/>
        <end position="86"/>
    </location>
</feature>
<dbReference type="PANTHER" id="PTHR37828:SF1">
    <property type="entry name" value="YCII-RELATED DOMAIN-CONTAINING PROTEIN"/>
    <property type="match status" value="1"/>
</dbReference>
<sequence length="94" mass="10379">MTVFAVEYRYSESTTDLRDEHRADHRAWLARLVDEGTVLESGPYPDGSGALLIFRADDADALATILTRDPFHGVDAISGTRVTEWKPLFGPLAS</sequence>
<gene>
    <name evidence="3" type="ORF">GCM10007298_40180</name>
</gene>
<accession>A0ABQ1V7K0</accession>
<evidence type="ECO:0000313" key="4">
    <source>
        <dbReference type="Proteomes" id="UP000632454"/>
    </source>
</evidence>
<dbReference type="EMBL" id="BMCS01000003">
    <property type="protein sequence ID" value="GGF40441.1"/>
    <property type="molecule type" value="Genomic_DNA"/>
</dbReference>
<name>A0ABQ1V7K0_9NOCA</name>
<dbReference type="InterPro" id="IPR011008">
    <property type="entry name" value="Dimeric_a/b-barrel"/>
</dbReference>
<organism evidence="3 4">
    <name type="scientific">Williamsia phyllosphaerae</name>
    <dbReference type="NCBI Taxonomy" id="885042"/>
    <lineage>
        <taxon>Bacteria</taxon>
        <taxon>Bacillati</taxon>
        <taxon>Actinomycetota</taxon>
        <taxon>Actinomycetes</taxon>
        <taxon>Mycobacteriales</taxon>
        <taxon>Nocardiaceae</taxon>
        <taxon>Williamsia</taxon>
    </lineage>
</organism>